<evidence type="ECO:0000256" key="1">
    <source>
        <dbReference type="ARBA" id="ARBA00001755"/>
    </source>
</evidence>
<reference evidence="14 15" key="1">
    <citation type="journal article" date="2015" name="Int. J. Syst. Evol. Microbiol.">
        <title>Novibacillus thermophilus gen. nov., sp. nov., a Gram-staining-negative and moderately thermophilic member of the family Thermoactinomycetaceae.</title>
        <authorList>
            <person name="Yang G."/>
            <person name="Chen J."/>
            <person name="Zhou S."/>
        </authorList>
    </citation>
    <scope>NUCLEOTIDE SEQUENCE [LARGE SCALE GENOMIC DNA]</scope>
    <source>
        <strain evidence="14 15">SG-1</strain>
    </source>
</reference>
<dbReference type="NCBIfam" id="NF008845">
    <property type="entry name" value="PRK11883.1-5"/>
    <property type="match status" value="1"/>
</dbReference>
<dbReference type="GO" id="GO:0004729">
    <property type="term" value="F:oxygen-dependent protoporphyrinogen oxidase activity"/>
    <property type="evidence" value="ECO:0007669"/>
    <property type="project" value="UniProtKB-UniRule"/>
</dbReference>
<comment type="similarity">
    <text evidence="4 11">Belongs to the protoporphyrinogen/coproporphyrinogen oxidase family. Coproporphyrinogen III oxidase subfamily.</text>
</comment>
<gene>
    <name evidence="14" type="ORF">B0W44_02315</name>
</gene>
<feature type="domain" description="Amine oxidase" evidence="13">
    <location>
        <begin position="15"/>
        <end position="460"/>
    </location>
</feature>
<dbReference type="SUPFAM" id="SSF51905">
    <property type="entry name" value="FAD/NAD(P)-binding domain"/>
    <property type="match status" value="1"/>
</dbReference>
<evidence type="ECO:0000256" key="8">
    <source>
        <dbReference type="ARBA" id="ARBA00022827"/>
    </source>
</evidence>
<comment type="cofactor">
    <cofactor evidence="2 11">
        <name>FAD</name>
        <dbReference type="ChEBI" id="CHEBI:57692"/>
    </cofactor>
</comment>
<dbReference type="GO" id="GO:0005737">
    <property type="term" value="C:cytoplasm"/>
    <property type="evidence" value="ECO:0007669"/>
    <property type="project" value="UniProtKB-SubCell"/>
</dbReference>
<comment type="pathway">
    <text evidence="3 11">Porphyrin-containing compound metabolism; protoheme biosynthesis.</text>
</comment>
<protein>
    <recommendedName>
        <fullName evidence="6 11">Coproporphyrinogen III oxidase</fullName>
        <ecNumber evidence="5 11">1.3.3.15</ecNumber>
    </recommendedName>
</protein>
<proteinExistence type="inferred from homology"/>
<dbReference type="InterPro" id="IPR036188">
    <property type="entry name" value="FAD/NAD-bd_sf"/>
</dbReference>
<dbReference type="Pfam" id="PF01593">
    <property type="entry name" value="Amino_oxidase"/>
    <property type="match status" value="1"/>
</dbReference>
<dbReference type="GO" id="GO:0006783">
    <property type="term" value="P:heme biosynthetic process"/>
    <property type="evidence" value="ECO:0007669"/>
    <property type="project" value="UniProtKB-UniRule"/>
</dbReference>
<dbReference type="SUPFAM" id="SSF54373">
    <property type="entry name" value="FAD-linked reductases, C-terminal domain"/>
    <property type="match status" value="1"/>
</dbReference>
<evidence type="ECO:0000256" key="11">
    <source>
        <dbReference type="RuleBase" id="RU364052"/>
    </source>
</evidence>
<comment type="subcellular location">
    <subcellularLocation>
        <location evidence="11">Cytoplasm</location>
    </subcellularLocation>
</comment>
<evidence type="ECO:0000256" key="9">
    <source>
        <dbReference type="ARBA" id="ARBA00023002"/>
    </source>
</evidence>
<comment type="function">
    <text evidence="11">Involved in coproporphyrin-dependent heme b biosynthesis. Catalyzes the oxidation of coproporphyrinogen III to coproporphyrin III.</text>
</comment>
<keyword evidence="9 11" id="KW-0560">Oxidoreductase</keyword>
<dbReference type="RefSeq" id="WP_077718594.1">
    <property type="nucleotide sequence ID" value="NZ_CP019699.1"/>
</dbReference>
<dbReference type="UniPathway" id="UPA00252"/>
<evidence type="ECO:0000256" key="2">
    <source>
        <dbReference type="ARBA" id="ARBA00001974"/>
    </source>
</evidence>
<dbReference type="NCBIfam" id="TIGR00562">
    <property type="entry name" value="proto_IX_ox"/>
    <property type="match status" value="1"/>
</dbReference>
<accession>A0A1U9K413</accession>
<evidence type="ECO:0000256" key="12">
    <source>
        <dbReference type="SAM" id="Phobius"/>
    </source>
</evidence>
<evidence type="ECO:0000256" key="3">
    <source>
        <dbReference type="ARBA" id="ARBA00004744"/>
    </source>
</evidence>
<evidence type="ECO:0000259" key="13">
    <source>
        <dbReference type="Pfam" id="PF01593"/>
    </source>
</evidence>
<dbReference type="STRING" id="1471761.B0W44_02315"/>
<organism evidence="14 15">
    <name type="scientific">Novibacillus thermophilus</name>
    <dbReference type="NCBI Taxonomy" id="1471761"/>
    <lineage>
        <taxon>Bacteria</taxon>
        <taxon>Bacillati</taxon>
        <taxon>Bacillota</taxon>
        <taxon>Bacilli</taxon>
        <taxon>Bacillales</taxon>
        <taxon>Thermoactinomycetaceae</taxon>
        <taxon>Novibacillus</taxon>
    </lineage>
</organism>
<dbReference type="OrthoDB" id="9805195at2"/>
<keyword evidence="15" id="KW-1185">Reference proteome</keyword>
<dbReference type="AlphaFoldDB" id="A0A1U9K413"/>
<keyword evidence="11" id="KW-0963">Cytoplasm</keyword>
<keyword evidence="10 11" id="KW-0350">Heme biosynthesis</keyword>
<sequence length="468" mass="51776">MNRKRRHLTIVGGGITGLTAAYYLQKGIARQSLSLDFTLLEASNRLGGKVQTDVHNGFVMEKGPDSFLARKASAVELVKDLGMENQLVRNRTGQSYILHRNRLCPIPEGAVMGVPTRLLPFVRSSLFSPAGKVRAAFDLILPRSNMSGDQSVGHFFRRRLGNEAVDHLIEPLLSGIYAGDIDKLSLMSTFPQFYKLEKEHRSLILAMKQSRKLSTRKEKPKGQFLTLKTGLQSMVEAIESELPRQSVMKSVALQSIEKDGEGYRLHLSDGRHLHTDAVILAVPGPIASKVLKPPSASHTLADVAPTSVATVVLAYSKTSVRLEHEGTGFVVPRKENYTITACTWTHKKWPHTTPDGKALIRCYVGRAGDDSIVDQSDDAIITSVLHDLKRILDISGDPEFCRITRWKDAMPQYTVGHRSRVEKLKRHLDTHFPGIVLAGAAYEGIGIPDCIQQGKTAAEQTLRYVMAQ</sequence>
<evidence type="ECO:0000256" key="6">
    <source>
        <dbReference type="ARBA" id="ARBA00019046"/>
    </source>
</evidence>
<keyword evidence="8 11" id="KW-0274">FAD</keyword>
<evidence type="ECO:0000313" key="15">
    <source>
        <dbReference type="Proteomes" id="UP000188603"/>
    </source>
</evidence>
<dbReference type="InterPro" id="IPR050464">
    <property type="entry name" value="Zeta_carotene_desat/Oxidored"/>
</dbReference>
<dbReference type="KEGG" id="ntr:B0W44_02315"/>
<dbReference type="Proteomes" id="UP000188603">
    <property type="component" value="Chromosome"/>
</dbReference>
<dbReference type="PANTHER" id="PTHR42923:SF3">
    <property type="entry name" value="PROTOPORPHYRINOGEN OXIDASE"/>
    <property type="match status" value="1"/>
</dbReference>
<dbReference type="Gene3D" id="1.10.3110.10">
    <property type="entry name" value="protoporphyrinogen ix oxidase, domain 3"/>
    <property type="match status" value="1"/>
</dbReference>
<evidence type="ECO:0000256" key="4">
    <source>
        <dbReference type="ARBA" id="ARBA00008310"/>
    </source>
</evidence>
<keyword evidence="7 11" id="KW-0285">Flavoprotein</keyword>
<feature type="transmembrane region" description="Helical" evidence="12">
    <location>
        <begin position="7"/>
        <end position="24"/>
    </location>
</feature>
<dbReference type="Gene3D" id="3.90.660.20">
    <property type="entry name" value="Protoporphyrinogen oxidase, mitochondrial, domain 2"/>
    <property type="match status" value="1"/>
</dbReference>
<keyword evidence="12" id="KW-0812">Transmembrane</keyword>
<dbReference type="InterPro" id="IPR002937">
    <property type="entry name" value="Amino_oxidase"/>
</dbReference>
<dbReference type="InterPro" id="IPR004572">
    <property type="entry name" value="Protoporphyrinogen_oxidase"/>
</dbReference>
<dbReference type="EC" id="1.3.3.15" evidence="5 11"/>
<name>A0A1U9K413_9BACL</name>
<dbReference type="EMBL" id="CP019699">
    <property type="protein sequence ID" value="AQS54775.1"/>
    <property type="molecule type" value="Genomic_DNA"/>
</dbReference>
<evidence type="ECO:0000256" key="7">
    <source>
        <dbReference type="ARBA" id="ARBA00022630"/>
    </source>
</evidence>
<evidence type="ECO:0000313" key="14">
    <source>
        <dbReference type="EMBL" id="AQS54775.1"/>
    </source>
</evidence>
<keyword evidence="12" id="KW-0472">Membrane</keyword>
<dbReference type="PANTHER" id="PTHR42923">
    <property type="entry name" value="PROTOPORPHYRINOGEN OXIDASE"/>
    <property type="match status" value="1"/>
</dbReference>
<evidence type="ECO:0000256" key="10">
    <source>
        <dbReference type="ARBA" id="ARBA00023133"/>
    </source>
</evidence>
<keyword evidence="12" id="KW-1133">Transmembrane helix</keyword>
<evidence type="ECO:0000256" key="5">
    <source>
        <dbReference type="ARBA" id="ARBA00012402"/>
    </source>
</evidence>
<comment type="catalytic activity">
    <reaction evidence="1">
        <text>coproporphyrinogen III + 3 O2 = coproporphyrin III + 3 H2O2</text>
        <dbReference type="Rhea" id="RHEA:43436"/>
        <dbReference type="ChEBI" id="CHEBI:15379"/>
        <dbReference type="ChEBI" id="CHEBI:16240"/>
        <dbReference type="ChEBI" id="CHEBI:57309"/>
        <dbReference type="ChEBI" id="CHEBI:131725"/>
        <dbReference type="EC" id="1.3.3.15"/>
    </reaction>
    <physiologicalReaction direction="left-to-right" evidence="1">
        <dbReference type="Rhea" id="RHEA:43437"/>
    </physiologicalReaction>
</comment>
<dbReference type="Gene3D" id="3.50.50.60">
    <property type="entry name" value="FAD/NAD(P)-binding domain"/>
    <property type="match status" value="1"/>
</dbReference>